<evidence type="ECO:0000256" key="1">
    <source>
        <dbReference type="SAM" id="MobiDB-lite"/>
    </source>
</evidence>
<dbReference type="SMART" id="SM01244">
    <property type="entry name" value="IRS"/>
    <property type="match status" value="1"/>
</dbReference>
<proteinExistence type="predicted"/>
<dbReference type="InterPro" id="IPR011993">
    <property type="entry name" value="PH-like_dom_sf"/>
</dbReference>
<dbReference type="Proteomes" id="UP000694701">
    <property type="component" value="Unplaced"/>
</dbReference>
<protein>
    <submittedName>
        <fullName evidence="3">Docking protein 7</fullName>
    </submittedName>
</protein>
<name>A0A8C2BT95_CYPCA</name>
<evidence type="ECO:0000313" key="3">
    <source>
        <dbReference type="Ensembl" id="ENSCCRP00020002183.1"/>
    </source>
</evidence>
<dbReference type="PANTHER" id="PTHR21636">
    <property type="entry name" value="PROTEIN DOK-7"/>
    <property type="match status" value="1"/>
</dbReference>
<dbReference type="Gene3D" id="2.30.29.30">
    <property type="entry name" value="Pleckstrin-homology domain (PH domain)/Phosphotyrosine-binding domain (PTB)"/>
    <property type="match status" value="2"/>
</dbReference>
<dbReference type="InterPro" id="IPR037746">
    <property type="entry name" value="Dok-7"/>
</dbReference>
<dbReference type="SUPFAM" id="SSF50729">
    <property type="entry name" value="PH domain-like"/>
    <property type="match status" value="2"/>
</dbReference>
<organism evidence="3 4">
    <name type="scientific">Cyprinus carpio</name>
    <name type="common">Common carp</name>
    <dbReference type="NCBI Taxonomy" id="7962"/>
    <lineage>
        <taxon>Eukaryota</taxon>
        <taxon>Metazoa</taxon>
        <taxon>Chordata</taxon>
        <taxon>Craniata</taxon>
        <taxon>Vertebrata</taxon>
        <taxon>Euteleostomi</taxon>
        <taxon>Actinopterygii</taxon>
        <taxon>Neopterygii</taxon>
        <taxon>Teleostei</taxon>
        <taxon>Ostariophysi</taxon>
        <taxon>Cypriniformes</taxon>
        <taxon>Cyprinidae</taxon>
        <taxon>Cyprininae</taxon>
        <taxon>Cyprinus</taxon>
    </lineage>
</organism>
<evidence type="ECO:0000313" key="4">
    <source>
        <dbReference type="Proteomes" id="UP000694701"/>
    </source>
</evidence>
<accession>A0A8C2BT95</accession>
<sequence>MSDTVIAEGAIKLRDGRKWRSRWLVLRKPSPVADCLVLYMYKERGVKERSVTLEHICGLEACVGGDGVPFILSILCLSQTTVLGFDSREALQSWDLRLRYCLGEVHSFSVSVLPGTKLESGPATLHLCNNVLVIAKDLPAVIIGHWNLLDLRRYGPVSNGFVFEGGTRCGYWAGVFFLSCAEAEQISFLFDCIVRGISPSRGPFGLKPLLPGQCSSPARVSSRLFKHSSEAKIWLQHLTSHFSSSLAGDDRSFSGFSDTSDTSQSECSISGRPALWSDLVLPGSAETSQVEEKLQVPADPVRSRKLKESGRQNSSDSGIVTGSFSSYSGSLDAASPGEEYGALFNLPEKHMCSCSSCPLRLLHPEQCSVNPCALCLLNRALFHIIHCLLHQVRLTQPVYLLTASFSLHDP</sequence>
<dbReference type="GO" id="GO:0019901">
    <property type="term" value="F:protein kinase binding"/>
    <property type="evidence" value="ECO:0007669"/>
    <property type="project" value="InterPro"/>
</dbReference>
<dbReference type="InterPro" id="IPR002404">
    <property type="entry name" value="IRS_PTB"/>
</dbReference>
<dbReference type="GO" id="GO:0007528">
    <property type="term" value="P:neuromuscular junction development"/>
    <property type="evidence" value="ECO:0007669"/>
    <property type="project" value="TreeGrafter"/>
</dbReference>
<dbReference type="CDD" id="cd13165">
    <property type="entry name" value="PTB_DOK7"/>
    <property type="match status" value="1"/>
</dbReference>
<evidence type="ECO:0000259" key="2">
    <source>
        <dbReference type="PROSITE" id="PS50003"/>
    </source>
</evidence>
<feature type="region of interest" description="Disordered" evidence="1">
    <location>
        <begin position="287"/>
        <end position="320"/>
    </location>
</feature>
<dbReference type="PROSITE" id="PS50003">
    <property type="entry name" value="PH_DOMAIN"/>
    <property type="match status" value="1"/>
</dbReference>
<dbReference type="PANTHER" id="PTHR21636:SF2">
    <property type="entry name" value="PROTEIN DOK-7"/>
    <property type="match status" value="1"/>
</dbReference>
<feature type="compositionally biased region" description="Polar residues" evidence="1">
    <location>
        <begin position="311"/>
        <end position="320"/>
    </location>
</feature>
<dbReference type="InterPro" id="IPR037748">
    <property type="entry name" value="Dok-7_PTB"/>
</dbReference>
<reference evidence="3" key="1">
    <citation type="submission" date="2025-08" db="UniProtKB">
        <authorList>
            <consortium name="Ensembl"/>
        </authorList>
    </citation>
    <scope>IDENTIFICATION</scope>
</reference>
<feature type="domain" description="PH" evidence="2">
    <location>
        <begin position="4"/>
        <end position="103"/>
    </location>
</feature>
<dbReference type="InterPro" id="IPR001849">
    <property type="entry name" value="PH_domain"/>
</dbReference>
<dbReference type="Pfam" id="PF02174">
    <property type="entry name" value="IRS"/>
    <property type="match status" value="1"/>
</dbReference>
<dbReference type="AlphaFoldDB" id="A0A8C2BT95"/>
<dbReference type="Ensembl" id="ENSCCRT00020002568.1">
    <property type="protein sequence ID" value="ENSCCRP00020002183.1"/>
    <property type="gene ID" value="ENSCCRG00020001312.1"/>
</dbReference>